<feature type="transmembrane region" description="Helical" evidence="8">
    <location>
        <begin position="141"/>
        <end position="163"/>
    </location>
</feature>
<evidence type="ECO:0000256" key="6">
    <source>
        <dbReference type="ARBA" id="ARBA00022989"/>
    </source>
</evidence>
<dbReference type="Gene3D" id="1.10.1760.20">
    <property type="match status" value="1"/>
</dbReference>
<evidence type="ECO:0000313" key="9">
    <source>
        <dbReference type="EMBL" id="TDC21680.1"/>
    </source>
</evidence>
<name>A0A4R4PI35_9ACTN</name>
<evidence type="ECO:0000256" key="5">
    <source>
        <dbReference type="ARBA" id="ARBA00022960"/>
    </source>
</evidence>
<keyword evidence="10" id="KW-1185">Reference proteome</keyword>
<dbReference type="Proteomes" id="UP000295075">
    <property type="component" value="Unassembled WGS sequence"/>
</dbReference>
<accession>A0A4R4PI35</accession>
<keyword evidence="3" id="KW-1003">Cell membrane</keyword>
<feature type="transmembrane region" description="Helical" evidence="8">
    <location>
        <begin position="103"/>
        <end position="121"/>
    </location>
</feature>
<dbReference type="InterPro" id="IPR007227">
    <property type="entry name" value="Cell_shape_determining_MreD"/>
</dbReference>
<dbReference type="EMBL" id="SMKA01000211">
    <property type="protein sequence ID" value="TDC21680.1"/>
    <property type="molecule type" value="Genomic_DNA"/>
</dbReference>
<keyword evidence="4 8" id="KW-0812">Transmembrane</keyword>
<dbReference type="GO" id="GO:0005886">
    <property type="term" value="C:plasma membrane"/>
    <property type="evidence" value="ECO:0007669"/>
    <property type="project" value="UniProtKB-SubCell"/>
</dbReference>
<keyword evidence="6 8" id="KW-1133">Transmembrane helix</keyword>
<dbReference type="OrthoDB" id="3473300at2"/>
<evidence type="ECO:0000256" key="2">
    <source>
        <dbReference type="ARBA" id="ARBA00007776"/>
    </source>
</evidence>
<evidence type="ECO:0000256" key="3">
    <source>
        <dbReference type="ARBA" id="ARBA00022475"/>
    </source>
</evidence>
<evidence type="ECO:0000256" key="4">
    <source>
        <dbReference type="ARBA" id="ARBA00022692"/>
    </source>
</evidence>
<protein>
    <submittedName>
        <fullName evidence="9">Rod shape-determining protein MreD</fullName>
    </submittedName>
</protein>
<keyword evidence="5" id="KW-0133">Cell shape</keyword>
<evidence type="ECO:0000313" key="10">
    <source>
        <dbReference type="Proteomes" id="UP000295075"/>
    </source>
</evidence>
<evidence type="ECO:0000256" key="1">
    <source>
        <dbReference type="ARBA" id="ARBA00004651"/>
    </source>
</evidence>
<proteinExistence type="inferred from homology"/>
<dbReference type="RefSeq" id="WP_132413481.1">
    <property type="nucleotide sequence ID" value="NZ_SMKA01000211.1"/>
</dbReference>
<gene>
    <name evidence="9" type="primary">mreD</name>
    <name evidence="9" type="ORF">E1261_32760</name>
</gene>
<comment type="caution">
    <text evidence="9">The sequence shown here is derived from an EMBL/GenBank/DDBJ whole genome shotgun (WGS) entry which is preliminary data.</text>
</comment>
<keyword evidence="7 8" id="KW-0472">Membrane</keyword>
<dbReference type="AlphaFoldDB" id="A0A4R4PI35"/>
<feature type="transmembrane region" description="Helical" evidence="8">
    <location>
        <begin position="74"/>
        <end position="91"/>
    </location>
</feature>
<evidence type="ECO:0000256" key="8">
    <source>
        <dbReference type="SAM" id="Phobius"/>
    </source>
</evidence>
<sequence>MIALRVGLAALLLMLAVTIQTSVLTNIAVAGVTCDLVLIVVIALALSRGPEWGAIAGFVGGLLLDIVPPADHTAGRWALALAIAGYVAGLIRRETSAGPVGPLGVALTVVFGAGLSLLIYSATGALLHDPSVDWGQFGVRIGIAAGYDVVGAIVVIPLVMWLMSRFTATRERRVMTREF</sequence>
<reference evidence="9 10" key="1">
    <citation type="submission" date="2019-03" db="EMBL/GenBank/DDBJ databases">
        <title>Draft genome sequences of novel Actinobacteria.</title>
        <authorList>
            <person name="Sahin N."/>
            <person name="Ay H."/>
            <person name="Saygin H."/>
        </authorList>
    </citation>
    <scope>NUCLEOTIDE SEQUENCE [LARGE SCALE GENOMIC DNA]</scope>
    <source>
        <strain evidence="9 10">JCM 30547</strain>
    </source>
</reference>
<organism evidence="9 10">
    <name type="scientific">Kribbella albertanoniae</name>
    <dbReference type="NCBI Taxonomy" id="1266829"/>
    <lineage>
        <taxon>Bacteria</taxon>
        <taxon>Bacillati</taxon>
        <taxon>Actinomycetota</taxon>
        <taxon>Actinomycetes</taxon>
        <taxon>Propionibacteriales</taxon>
        <taxon>Kribbellaceae</taxon>
        <taxon>Kribbella</taxon>
    </lineage>
</organism>
<comment type="similarity">
    <text evidence="2">Belongs to the MreD family.</text>
</comment>
<dbReference type="NCBIfam" id="TIGR03426">
    <property type="entry name" value="shape_MreD"/>
    <property type="match status" value="1"/>
</dbReference>
<dbReference type="GO" id="GO:0008360">
    <property type="term" value="P:regulation of cell shape"/>
    <property type="evidence" value="ECO:0007669"/>
    <property type="project" value="UniProtKB-KW"/>
</dbReference>
<evidence type="ECO:0000256" key="7">
    <source>
        <dbReference type="ARBA" id="ARBA00023136"/>
    </source>
</evidence>
<comment type="subcellular location">
    <subcellularLocation>
        <location evidence="1">Cell membrane</location>
        <topology evidence="1">Multi-pass membrane protein</topology>
    </subcellularLocation>
</comment>